<reference evidence="1" key="2">
    <citation type="submission" date="2021-08" db="EMBL/GenBank/DDBJ databases">
        <authorList>
            <person name="Tani A."/>
            <person name="Ola A."/>
            <person name="Ogura Y."/>
            <person name="Katsura K."/>
            <person name="Hayashi T."/>
        </authorList>
    </citation>
    <scope>NUCLEOTIDE SEQUENCE</scope>
    <source>
        <strain evidence="1">KCTC 52305</strain>
    </source>
</reference>
<dbReference type="RefSeq" id="WP_128566500.1">
    <property type="nucleotide sequence ID" value="NZ_BPQH01000019.1"/>
</dbReference>
<dbReference type="Proteomes" id="UP001055167">
    <property type="component" value="Unassembled WGS sequence"/>
</dbReference>
<evidence type="ECO:0008006" key="3">
    <source>
        <dbReference type="Google" id="ProtNLM"/>
    </source>
</evidence>
<evidence type="ECO:0000313" key="2">
    <source>
        <dbReference type="Proteomes" id="UP001055167"/>
    </source>
</evidence>
<dbReference type="InterPro" id="IPR020049">
    <property type="entry name" value="Major_capsid-like"/>
</dbReference>
<name>A0ABQ4R491_9HYPH</name>
<dbReference type="PIRSF" id="PIRSF029202">
    <property type="entry name" value="UCP029202"/>
    <property type="match status" value="1"/>
</dbReference>
<evidence type="ECO:0000313" key="1">
    <source>
        <dbReference type="EMBL" id="GJD52398.1"/>
    </source>
</evidence>
<dbReference type="EMBL" id="BPQH01000019">
    <property type="protein sequence ID" value="GJD52398.1"/>
    <property type="molecule type" value="Genomic_DNA"/>
</dbReference>
<reference evidence="1" key="1">
    <citation type="journal article" date="2021" name="Front. Microbiol.">
        <title>Comprehensive Comparative Genomics and Phenotyping of Methylobacterium Species.</title>
        <authorList>
            <person name="Alessa O."/>
            <person name="Ogura Y."/>
            <person name="Fujitani Y."/>
            <person name="Takami H."/>
            <person name="Hayashi T."/>
            <person name="Sahin N."/>
            <person name="Tani A."/>
        </authorList>
    </citation>
    <scope>NUCLEOTIDE SEQUENCE</scope>
    <source>
        <strain evidence="1">KCTC 52305</strain>
    </source>
</reference>
<comment type="caution">
    <text evidence="1">The sequence shown here is derived from an EMBL/GenBank/DDBJ whole genome shotgun (WGS) entry which is preliminary data.</text>
</comment>
<gene>
    <name evidence="1" type="ORF">OPKNFCMD_5163</name>
</gene>
<keyword evidence="2" id="KW-1185">Reference proteome</keyword>
<dbReference type="Pfam" id="PF09950">
    <property type="entry name" value="Major_capside"/>
    <property type="match status" value="1"/>
</dbReference>
<accession>A0ABQ4R491</accession>
<protein>
    <recommendedName>
        <fullName evidence="3">DUF2184 domain-containing protein</fullName>
    </recommendedName>
</protein>
<organism evidence="1 2">
    <name type="scientific">Methylobacterium crusticola</name>
    <dbReference type="NCBI Taxonomy" id="1697972"/>
    <lineage>
        <taxon>Bacteria</taxon>
        <taxon>Pseudomonadati</taxon>
        <taxon>Pseudomonadota</taxon>
        <taxon>Alphaproteobacteria</taxon>
        <taxon>Hyphomicrobiales</taxon>
        <taxon>Methylobacteriaceae</taxon>
        <taxon>Methylobacterium</taxon>
    </lineage>
</organism>
<proteinExistence type="predicted"/>
<sequence length="318" mass="34430">MTPSPRPLIADAPRALAFLVSQQAFIEPTVYRTQYPAVRYPRLVPVDTEAPEWVPTVTYFSVDRVGQATWVHGAAADVPRAEILKRQHETAVAMAGIGYGYDLEELGKAQLLGMNLDADKADAARRASEEFIDQVALHGDPGKGFSGLLNHPGVTAGIAAATGAGGATAWASKTPEQVLADVNGQLAGIFTGTSTVEMADTLLLPYEQMLGIGLRRLDGISAVTLLDWIRRHNVYTLETGQDLAVIGVRSLETAGTGGSARMVAYRRDPSVLKLWLPMPFRFFPAWQTGPWRFEVPGAFRLGGLDIRRPGAFRYLDGI</sequence>